<dbReference type="KEGG" id="ela:UCREL1_734"/>
<sequence length="143" mass="16802">MSQDVGHLTGDLAQFYLVVDLVLELFTGQRHAPPRIRIEFLAEEGFKPRRNEETWPTLIIELKENITRGSPAEFMVDFDRKVAEHVMRGRRPDRLAFYIHEPEPRVGKRNRKSYWMVAAKTVGDFPLERAVRHTKSQYPDRAR</sequence>
<accession>M7T6G7</accession>
<evidence type="ECO:0000313" key="1">
    <source>
        <dbReference type="EMBL" id="EMR72212.1"/>
    </source>
</evidence>
<organism evidence="1 2">
    <name type="scientific">Eutypa lata (strain UCR-EL1)</name>
    <name type="common">Grapevine dieback disease fungus</name>
    <name type="synonym">Eutypa armeniacae</name>
    <dbReference type="NCBI Taxonomy" id="1287681"/>
    <lineage>
        <taxon>Eukaryota</taxon>
        <taxon>Fungi</taxon>
        <taxon>Dikarya</taxon>
        <taxon>Ascomycota</taxon>
        <taxon>Pezizomycotina</taxon>
        <taxon>Sordariomycetes</taxon>
        <taxon>Xylariomycetidae</taxon>
        <taxon>Xylariales</taxon>
        <taxon>Diatrypaceae</taxon>
        <taxon>Eutypa</taxon>
    </lineage>
</organism>
<keyword evidence="2" id="KW-1185">Reference proteome</keyword>
<dbReference type="EMBL" id="KB705486">
    <property type="protein sequence ID" value="EMR72212.1"/>
    <property type="molecule type" value="Genomic_DNA"/>
</dbReference>
<dbReference type="OrthoDB" id="4597738at2759"/>
<dbReference type="HOGENOM" id="CLU_1806155_0_0_1"/>
<name>M7T6G7_EUTLA</name>
<dbReference type="AlphaFoldDB" id="M7T6G7"/>
<evidence type="ECO:0000313" key="2">
    <source>
        <dbReference type="Proteomes" id="UP000012174"/>
    </source>
</evidence>
<reference evidence="2" key="1">
    <citation type="journal article" date="2013" name="Genome Announc.">
        <title>Draft genome sequence of the grapevine dieback fungus Eutypa lata UCR-EL1.</title>
        <authorList>
            <person name="Blanco-Ulate B."/>
            <person name="Rolshausen P.E."/>
            <person name="Cantu D."/>
        </authorList>
    </citation>
    <scope>NUCLEOTIDE SEQUENCE [LARGE SCALE GENOMIC DNA]</scope>
    <source>
        <strain evidence="2">UCR-EL1</strain>
    </source>
</reference>
<dbReference type="Proteomes" id="UP000012174">
    <property type="component" value="Unassembled WGS sequence"/>
</dbReference>
<protein>
    <submittedName>
        <fullName evidence="1">Uncharacterized protein</fullName>
    </submittedName>
</protein>
<gene>
    <name evidence="1" type="ORF">UCREL1_734</name>
</gene>
<proteinExistence type="predicted"/>